<proteinExistence type="predicted"/>
<organism evidence="1 2">
    <name type="scientific">Edwardsiella phage Edno5</name>
    <dbReference type="NCBI Taxonomy" id="2419942"/>
    <lineage>
        <taxon>Viruses</taxon>
        <taxon>Duplodnaviria</taxon>
        <taxon>Heunggongvirae</taxon>
        <taxon>Uroviricota</taxon>
        <taxon>Caudoviricetes</taxon>
        <taxon>Gofduovirus</taxon>
        <taxon>Gofduovirus edno5</taxon>
    </lineage>
</organism>
<sequence length="83" mass="8569">MQLLNIIAPKGIWTQVYDGTSDATVAISGSEAQICQSTAKPDLSLVGLPFIGGSLNLSIYHVTAGAPVFVKPLNADATIIVNA</sequence>
<reference evidence="1 2" key="1">
    <citation type="submission" date="2018-09" db="EMBL/GenBank/DDBJ databases">
        <title>Genomic characterization of Edwardsiella anguillarum, isolated from Greek aquaculture.</title>
        <authorList>
            <person name="Katharios P."/>
            <person name="Kalatzis P.G."/>
            <person name="Kokkari C."/>
            <person name="Wang Q."/>
        </authorList>
    </citation>
    <scope>NUCLEOTIDE SEQUENCE [LARGE SCALE GENOMIC DNA]</scope>
</reference>
<dbReference type="Proteomes" id="UP000275234">
    <property type="component" value="Segment"/>
</dbReference>
<evidence type="ECO:0000313" key="2">
    <source>
        <dbReference type="Proteomes" id="UP000275234"/>
    </source>
</evidence>
<gene>
    <name evidence="1" type="ORF">Edno5_0074</name>
</gene>
<keyword evidence="2" id="KW-1185">Reference proteome</keyword>
<accession>A0A3G3BY54</accession>
<name>A0A3G3BY54_9CAUD</name>
<protein>
    <submittedName>
        <fullName evidence="1">Uncharacterized protein</fullName>
    </submittedName>
</protein>
<dbReference type="EMBL" id="MH898687">
    <property type="protein sequence ID" value="AYP69233.1"/>
    <property type="molecule type" value="Genomic_DNA"/>
</dbReference>
<evidence type="ECO:0000313" key="1">
    <source>
        <dbReference type="EMBL" id="AYP69233.1"/>
    </source>
</evidence>